<dbReference type="InterPro" id="IPR027417">
    <property type="entry name" value="P-loop_NTPase"/>
</dbReference>
<dbReference type="SUPFAM" id="SSF52540">
    <property type="entry name" value="P-loop containing nucleoside triphosphate hydrolases"/>
    <property type="match status" value="1"/>
</dbReference>
<dbReference type="Gene3D" id="3.40.50.300">
    <property type="entry name" value="P-loop containing nucleotide triphosphate hydrolases"/>
    <property type="match status" value="1"/>
</dbReference>
<sequence length="614" mass="68966">MKKKKQENEPNSIEKEEKKSSGNYANREDAFRAYFEIVTKIVYTLNLISDRNDMTRRLSSNIDRALGYDDEMISNNEKIANNSNEVEILINSLKTDVRKISSFKKYNFNIERFISDKNLDLDERFILYSVLVYTIYGDSMSAISVRRILELITLNNDIYINKYHYFDNSSKLISSGIFNLSHEPYPSSGILEITNTLITFINSKVIFAFLEKDNYNVIENIISSGEAIKKISLENKLCGKRKSSASDILTPKEIVAQLDKTVIGQDEAKKALAVHAYLHCLRINGNKDIPFRSNILMIGPTGVGKTYLVKTLADILGLPFARADVTTLTETGYVGDDVEVVLYNLYRKANGDLEKAQHGIVFLDEVDKIAKADAHQSTTGNPSDKAVQEALLSMMNGEDIRVPEFGDRRMMHSSDGILMNTKNILFIFGGAFVGLDDIIKMRLKGESSLGFGSNAVINKLQKNRILSQVDVKDIEKYGMIPEFIGRIPIIVTLNDLTKENLKDILTKTSESPIIKYTEFFKSIGKKLVVTAEAINFIVDKASSMNMGARSLKSIVETAMVNILFNLDGVKGNTLTLTKYDIENAFSEKEFVTSGNEDKKLDNSSKNFSKESFMA</sequence>
<dbReference type="GO" id="GO:0005524">
    <property type="term" value="F:ATP binding"/>
    <property type="evidence" value="ECO:0007669"/>
    <property type="project" value="UniProtKB-KW"/>
</dbReference>
<dbReference type="InterPro" id="IPR050052">
    <property type="entry name" value="ATP-dep_Clp_protease_ClpX"/>
</dbReference>
<keyword evidence="3" id="KW-0143">Chaperone</keyword>
<organism evidence="7 8">
    <name type="scientific">Brachyspira hyodysenteriae ATCC 27164</name>
    <dbReference type="NCBI Taxonomy" id="1266923"/>
    <lineage>
        <taxon>Bacteria</taxon>
        <taxon>Pseudomonadati</taxon>
        <taxon>Spirochaetota</taxon>
        <taxon>Spirochaetia</taxon>
        <taxon>Brachyspirales</taxon>
        <taxon>Brachyspiraceae</taxon>
        <taxon>Brachyspira</taxon>
    </lineage>
</organism>
<dbReference type="InterPro" id="IPR003959">
    <property type="entry name" value="ATPase_AAA_core"/>
</dbReference>
<dbReference type="GO" id="GO:0051603">
    <property type="term" value="P:proteolysis involved in protein catabolic process"/>
    <property type="evidence" value="ECO:0007669"/>
    <property type="project" value="TreeGrafter"/>
</dbReference>
<keyword evidence="1" id="KW-0547">Nucleotide-binding</keyword>
<reference evidence="8" key="1">
    <citation type="journal article" date="2016" name="Genome Announc.">
        <title>Complete Genome Sequence of Brachyspira hyodysenteriae Type Strain B78 (ATCC 27164).</title>
        <authorList>
            <person name="Mirajkar N.S."/>
            <person name="Johnson T.J."/>
            <person name="Gebhart C.J."/>
        </authorList>
    </citation>
    <scope>NUCLEOTIDE SEQUENCE [LARGE SCALE GENOMIC DNA]</scope>
    <source>
        <strain evidence="8">B78</strain>
    </source>
</reference>
<reference evidence="8" key="2">
    <citation type="journal article" date="2017" name="Genome Announc.">
        <title>Correction for Mirajkar et al., Complete Genome Sequence of Brachyspira hyodysenteriae Type Strain B78 (ATCC 27164).</title>
        <authorList>
            <person name="Mirajkar N.S."/>
            <person name="Johnson T.J."/>
            <person name="Gebhart C.J."/>
        </authorList>
    </citation>
    <scope>NUCLEOTIDE SEQUENCE [LARGE SCALE GENOMIC DNA]</scope>
    <source>
        <strain evidence="8">B78</strain>
    </source>
</reference>
<dbReference type="GO" id="GO:0016887">
    <property type="term" value="F:ATP hydrolysis activity"/>
    <property type="evidence" value="ECO:0007669"/>
    <property type="project" value="InterPro"/>
</dbReference>
<name>A0A3B6VWN4_BRAHO</name>
<dbReference type="RefSeq" id="WP_020064495.1">
    <property type="nucleotide sequence ID" value="NZ_CP015910.2"/>
</dbReference>
<dbReference type="KEGG" id="bhd:BHYOB78_09905"/>
<gene>
    <name evidence="7" type="ORF">BHYOB78_09905</name>
</gene>
<dbReference type="Gene3D" id="1.10.8.60">
    <property type="match status" value="1"/>
</dbReference>
<dbReference type="AlphaFoldDB" id="A0A3B6VWN4"/>
<dbReference type="PANTHER" id="PTHR48102:SF7">
    <property type="entry name" value="ATP-DEPENDENT CLP PROTEASE ATP-BINDING SUBUNIT CLPX-LIKE, MITOCHONDRIAL"/>
    <property type="match status" value="1"/>
</dbReference>
<dbReference type="NCBIfam" id="NF003745">
    <property type="entry name" value="PRK05342.1"/>
    <property type="match status" value="1"/>
</dbReference>
<dbReference type="EMBL" id="CP015910">
    <property type="protein sequence ID" value="ANN64169.1"/>
    <property type="molecule type" value="Genomic_DNA"/>
</dbReference>
<dbReference type="OrthoDB" id="9804062at2"/>
<feature type="domain" description="AAA+ ATPase" evidence="5">
    <location>
        <begin position="291"/>
        <end position="425"/>
    </location>
</feature>
<feature type="region of interest" description="Disordered" evidence="4">
    <location>
        <begin position="595"/>
        <end position="614"/>
    </location>
</feature>
<dbReference type="SMART" id="SM01086">
    <property type="entry name" value="ClpB_D2-small"/>
    <property type="match status" value="1"/>
</dbReference>
<dbReference type="PANTHER" id="PTHR48102">
    <property type="entry name" value="ATP-DEPENDENT CLP PROTEASE ATP-BINDING SUBUNIT CLPX-LIKE, MITOCHONDRIAL-RELATED"/>
    <property type="match status" value="1"/>
</dbReference>
<dbReference type="InterPro" id="IPR003593">
    <property type="entry name" value="AAA+_ATPase"/>
</dbReference>
<accession>A0A3B6VWN4</accession>
<protein>
    <submittedName>
        <fullName evidence="7">Peptidase</fullName>
    </submittedName>
</protein>
<keyword evidence="8" id="KW-1185">Reference proteome</keyword>
<keyword evidence="2" id="KW-0067">ATP-binding</keyword>
<dbReference type="SMART" id="SM00382">
    <property type="entry name" value="AAA"/>
    <property type="match status" value="1"/>
</dbReference>
<dbReference type="InterPro" id="IPR019489">
    <property type="entry name" value="Clp_ATPase_C"/>
</dbReference>
<evidence type="ECO:0000313" key="8">
    <source>
        <dbReference type="Proteomes" id="UP000092328"/>
    </source>
</evidence>
<feature type="region of interest" description="Disordered" evidence="4">
    <location>
        <begin position="1"/>
        <end position="21"/>
    </location>
</feature>
<dbReference type="Pfam" id="PF07724">
    <property type="entry name" value="AAA_2"/>
    <property type="match status" value="1"/>
</dbReference>
<evidence type="ECO:0000256" key="2">
    <source>
        <dbReference type="ARBA" id="ARBA00022840"/>
    </source>
</evidence>
<dbReference type="Proteomes" id="UP000092328">
    <property type="component" value="Chromosome"/>
</dbReference>
<dbReference type="Pfam" id="PF10431">
    <property type="entry name" value="ClpB_D2-small"/>
    <property type="match status" value="1"/>
</dbReference>
<evidence type="ECO:0000313" key="7">
    <source>
        <dbReference type="EMBL" id="ANN64169.1"/>
    </source>
</evidence>
<evidence type="ECO:0000259" key="6">
    <source>
        <dbReference type="SMART" id="SM01086"/>
    </source>
</evidence>
<proteinExistence type="predicted"/>
<evidence type="ECO:0000256" key="1">
    <source>
        <dbReference type="ARBA" id="ARBA00022741"/>
    </source>
</evidence>
<evidence type="ECO:0000256" key="3">
    <source>
        <dbReference type="ARBA" id="ARBA00023186"/>
    </source>
</evidence>
<evidence type="ECO:0000256" key="4">
    <source>
        <dbReference type="SAM" id="MobiDB-lite"/>
    </source>
</evidence>
<feature type="domain" description="Clp ATPase C-terminal" evidence="6">
    <location>
        <begin position="496"/>
        <end position="585"/>
    </location>
</feature>
<evidence type="ECO:0000259" key="5">
    <source>
        <dbReference type="SMART" id="SM00382"/>
    </source>
</evidence>